<dbReference type="AlphaFoldDB" id="A0A9N8KF44"/>
<sequence length="404" mass="41930">MRSTTVAAFPFFSLALGAVNWSALESCVTESGTASVKTVSTSVSTTTVQQPDILVKHTFHPQHFVTPRPFTKTWTHTFQETDTAVSTVVIHLTHTEFVPTSTIVNTYTQTQVSSVYTTVPAPSGFLPISNTTNSVYPNGQSLGSSASASKSSALQSSSTPAAASGTAAANFNMTASGSGNDGSGASAGIDGSANLDTRNLKNLKQFAHAVHCLKSVLVQKTVDTTTTGTTQTSTLAQATVTATVSATITAMVQPKFGHGKTAYTTSYTTVTQGYNVYSNKFVTAQVTSTVKAYAACQTNNVINALAPPSGKAMSKTTVAGSAQQCCEQCQQTSDCVGSAFQALLPLGGRCLIYYADTCPAQSANSLQYTLAAPKQSLGTYALSNGVCGYMFSAAGQVKAHGHGW</sequence>
<evidence type="ECO:0000256" key="1">
    <source>
        <dbReference type="SAM" id="SignalP"/>
    </source>
</evidence>
<evidence type="ECO:0000313" key="3">
    <source>
        <dbReference type="Proteomes" id="UP000745764"/>
    </source>
</evidence>
<dbReference type="Proteomes" id="UP000745764">
    <property type="component" value="Unassembled WGS sequence"/>
</dbReference>
<feature type="chain" id="PRO_5040341283" description="Apple domain-containing protein" evidence="1">
    <location>
        <begin position="18"/>
        <end position="404"/>
    </location>
</feature>
<keyword evidence="1" id="KW-0732">Signal</keyword>
<proteinExistence type="predicted"/>
<comment type="caution">
    <text evidence="2">The sequence shown here is derived from an EMBL/GenBank/DDBJ whole genome shotgun (WGS) entry which is preliminary data.</text>
</comment>
<reference evidence="2" key="1">
    <citation type="submission" date="2020-06" db="EMBL/GenBank/DDBJ databases">
        <authorList>
            <person name="Onetto C."/>
        </authorList>
    </citation>
    <scope>NUCLEOTIDE SEQUENCE</scope>
</reference>
<organism evidence="2 3">
    <name type="scientific">Aureobasidium uvarum</name>
    <dbReference type="NCBI Taxonomy" id="2773716"/>
    <lineage>
        <taxon>Eukaryota</taxon>
        <taxon>Fungi</taxon>
        <taxon>Dikarya</taxon>
        <taxon>Ascomycota</taxon>
        <taxon>Pezizomycotina</taxon>
        <taxon>Dothideomycetes</taxon>
        <taxon>Dothideomycetidae</taxon>
        <taxon>Dothideales</taxon>
        <taxon>Saccotheciaceae</taxon>
        <taxon>Aureobasidium</taxon>
    </lineage>
</organism>
<evidence type="ECO:0000313" key="2">
    <source>
        <dbReference type="EMBL" id="CAD0109763.1"/>
    </source>
</evidence>
<evidence type="ECO:0008006" key="4">
    <source>
        <dbReference type="Google" id="ProtNLM"/>
    </source>
</evidence>
<keyword evidence="3" id="KW-1185">Reference proteome</keyword>
<accession>A0A9N8KF44</accession>
<protein>
    <recommendedName>
        <fullName evidence="4">Apple domain-containing protein</fullName>
    </recommendedName>
</protein>
<gene>
    <name evidence="2" type="ORF">AWRI4620_LOCUS4018</name>
</gene>
<feature type="signal peptide" evidence="1">
    <location>
        <begin position="1"/>
        <end position="17"/>
    </location>
</feature>
<name>A0A9N8KF44_9PEZI</name>
<dbReference type="EMBL" id="CAINUL010000005">
    <property type="protein sequence ID" value="CAD0109763.1"/>
    <property type="molecule type" value="Genomic_DNA"/>
</dbReference>
<dbReference type="OrthoDB" id="3930240at2759"/>